<gene>
    <name evidence="1" type="primary">STE23_6</name>
    <name evidence="1" type="ORF">LPJ66_008941</name>
</gene>
<sequence length="148" mass="16842">MFDQAFFKLIVSGNFDEKYALDIAQMIDDILDSKPLADYQPIQPRALHLDAGRYVYQAPMPDENSKESATICYIYCGQSGDTYETAVLDLLDELVSEPFFNQLRTKEQLGYQVHANIKTYGKSSGLQFYIQGESNPTYATMRIDAFVH</sequence>
<evidence type="ECO:0000313" key="1">
    <source>
        <dbReference type="EMBL" id="KAJ1887771.1"/>
    </source>
</evidence>
<name>A0ACC1I669_9FUNG</name>
<reference evidence="1" key="1">
    <citation type="submission" date="2022-07" db="EMBL/GenBank/DDBJ databases">
        <title>Phylogenomic reconstructions and comparative analyses of Kickxellomycotina fungi.</title>
        <authorList>
            <person name="Reynolds N.K."/>
            <person name="Stajich J.E."/>
            <person name="Barry K."/>
            <person name="Grigoriev I.V."/>
            <person name="Crous P."/>
            <person name="Smith M.E."/>
        </authorList>
    </citation>
    <scope>NUCLEOTIDE SEQUENCE</scope>
    <source>
        <strain evidence="1">Benny 63K</strain>
    </source>
</reference>
<protein>
    <submittedName>
        <fullName evidence="1">Metalloprotease</fullName>
        <ecNumber evidence="1">3.4.24.56</ecNumber>
    </submittedName>
</protein>
<feature type="non-terminal residue" evidence="1">
    <location>
        <position position="148"/>
    </location>
</feature>
<keyword evidence="1" id="KW-0645">Protease</keyword>
<dbReference type="EC" id="3.4.24.56" evidence="1"/>
<comment type="caution">
    <text evidence="1">The sequence shown here is derived from an EMBL/GenBank/DDBJ whole genome shotgun (WGS) entry which is preliminary data.</text>
</comment>
<organism evidence="1 2">
    <name type="scientific">Kickxella alabastrina</name>
    <dbReference type="NCBI Taxonomy" id="61397"/>
    <lineage>
        <taxon>Eukaryota</taxon>
        <taxon>Fungi</taxon>
        <taxon>Fungi incertae sedis</taxon>
        <taxon>Zoopagomycota</taxon>
        <taxon>Kickxellomycotina</taxon>
        <taxon>Kickxellomycetes</taxon>
        <taxon>Kickxellales</taxon>
        <taxon>Kickxellaceae</taxon>
        <taxon>Kickxella</taxon>
    </lineage>
</organism>
<proteinExistence type="predicted"/>
<dbReference type="Proteomes" id="UP001150581">
    <property type="component" value="Unassembled WGS sequence"/>
</dbReference>
<accession>A0ACC1I669</accession>
<dbReference type="EMBL" id="JANBPG010001911">
    <property type="protein sequence ID" value="KAJ1887771.1"/>
    <property type="molecule type" value="Genomic_DNA"/>
</dbReference>
<evidence type="ECO:0000313" key="2">
    <source>
        <dbReference type="Proteomes" id="UP001150581"/>
    </source>
</evidence>
<keyword evidence="2" id="KW-1185">Reference proteome</keyword>
<keyword evidence="1" id="KW-0378">Hydrolase</keyword>
<keyword evidence="1" id="KW-0482">Metalloprotease</keyword>